<keyword evidence="1" id="KW-1133">Transmembrane helix</keyword>
<name>A0ABU9KEE2_9BACI</name>
<evidence type="ECO:0000313" key="3">
    <source>
        <dbReference type="Proteomes" id="UP001389717"/>
    </source>
</evidence>
<evidence type="ECO:0000256" key="1">
    <source>
        <dbReference type="SAM" id="Phobius"/>
    </source>
</evidence>
<feature type="transmembrane region" description="Helical" evidence="1">
    <location>
        <begin position="7"/>
        <end position="23"/>
    </location>
</feature>
<comment type="caution">
    <text evidence="2">The sequence shown here is derived from an EMBL/GenBank/DDBJ whole genome shotgun (WGS) entry which is preliminary data.</text>
</comment>
<keyword evidence="1" id="KW-0472">Membrane</keyword>
<proteinExistence type="predicted"/>
<dbReference type="Proteomes" id="UP001389717">
    <property type="component" value="Unassembled WGS sequence"/>
</dbReference>
<accession>A0ABU9KEE2</accession>
<protein>
    <submittedName>
        <fullName evidence="2">Uncharacterized protein</fullName>
    </submittedName>
</protein>
<reference evidence="2 3" key="1">
    <citation type="submission" date="2024-04" db="EMBL/GenBank/DDBJ databases">
        <title>Bacillus oryzaecorticis sp. nov., a moderately halophilic bacterium isolated from rice husks.</title>
        <authorList>
            <person name="Zhu H.-S."/>
        </authorList>
    </citation>
    <scope>NUCLEOTIDE SEQUENCE [LARGE SCALE GENOMIC DNA]</scope>
    <source>
        <strain evidence="2 3">ZC255</strain>
    </source>
</reference>
<dbReference type="RefSeq" id="WP_341986027.1">
    <property type="nucleotide sequence ID" value="NZ_JBBYAF010000056.1"/>
</dbReference>
<evidence type="ECO:0000313" key="2">
    <source>
        <dbReference type="EMBL" id="MEL3974486.1"/>
    </source>
</evidence>
<feature type="transmembrane region" description="Helical" evidence="1">
    <location>
        <begin position="29"/>
        <end position="49"/>
    </location>
</feature>
<keyword evidence="3" id="KW-1185">Reference proteome</keyword>
<sequence length="55" mass="6020">MRTSNIILTAIMAGIYSGILDGFEENRGLAPIASVLILIIMTFSTSFLFNKVVQK</sequence>
<organism evidence="2 3">
    <name type="scientific">Rossellomorea oryzaecorticis</name>
    <dbReference type="NCBI Taxonomy" id="1396505"/>
    <lineage>
        <taxon>Bacteria</taxon>
        <taxon>Bacillati</taxon>
        <taxon>Bacillota</taxon>
        <taxon>Bacilli</taxon>
        <taxon>Bacillales</taxon>
        <taxon>Bacillaceae</taxon>
        <taxon>Rossellomorea</taxon>
    </lineage>
</organism>
<gene>
    <name evidence="2" type="ORF">AAEO50_19525</name>
</gene>
<dbReference type="EMBL" id="JBBYAF010000056">
    <property type="protein sequence ID" value="MEL3974486.1"/>
    <property type="molecule type" value="Genomic_DNA"/>
</dbReference>
<keyword evidence="1" id="KW-0812">Transmembrane</keyword>